<sequence>MMKTKLKNKISLCLAMLLVVISCNFNVYAAGEQITDQEKESNNTWDTANVITLGTTLKVLLVAVMM</sequence>
<dbReference type="Proteomes" id="UP001374599">
    <property type="component" value="Unassembled WGS sequence"/>
</dbReference>
<protein>
    <submittedName>
        <fullName evidence="1">Uncharacterized protein</fullName>
    </submittedName>
</protein>
<name>A0ACB5UE75_9FIRM</name>
<evidence type="ECO:0000313" key="1">
    <source>
        <dbReference type="EMBL" id="GMQ60858.1"/>
    </source>
</evidence>
<dbReference type="EMBL" id="BTPU01000001">
    <property type="protein sequence ID" value="GMQ60858.1"/>
    <property type="molecule type" value="Genomic_DNA"/>
</dbReference>
<evidence type="ECO:0000313" key="2">
    <source>
        <dbReference type="Proteomes" id="UP001374599"/>
    </source>
</evidence>
<accession>A0ACB5UE75</accession>
<proteinExistence type="predicted"/>
<keyword evidence="2" id="KW-1185">Reference proteome</keyword>
<organism evidence="1 2">
    <name type="scientific">Vallitalea maricola</name>
    <dbReference type="NCBI Taxonomy" id="3074433"/>
    <lineage>
        <taxon>Bacteria</taxon>
        <taxon>Bacillati</taxon>
        <taxon>Bacillota</taxon>
        <taxon>Clostridia</taxon>
        <taxon>Lachnospirales</taxon>
        <taxon>Vallitaleaceae</taxon>
        <taxon>Vallitalea</taxon>
    </lineage>
</organism>
<reference evidence="1" key="1">
    <citation type="submission" date="2023-09" db="EMBL/GenBank/DDBJ databases">
        <title>Vallitalea sediminicola and Vallitalea maricola sp. nov., anaerobic bacteria isolated from marine sediment.</title>
        <authorList>
            <person name="Hirano S."/>
            <person name="Maeda A."/>
            <person name="Terahara T."/>
            <person name="Mori K."/>
            <person name="Hamada M."/>
            <person name="Matsumoto R."/>
            <person name="Kobayashi T."/>
        </authorList>
    </citation>
    <scope>NUCLEOTIDE SEQUENCE</scope>
    <source>
        <strain evidence="1">AN17-2</strain>
    </source>
</reference>
<comment type="caution">
    <text evidence="1">The sequence shown here is derived from an EMBL/GenBank/DDBJ whole genome shotgun (WGS) entry which is preliminary data.</text>
</comment>
<gene>
    <name evidence="1" type="ORF">AN2V17_00840</name>
</gene>